<gene>
    <name evidence="2" type="ORF">D7I43_26660</name>
</gene>
<feature type="compositionally biased region" description="Basic and acidic residues" evidence="1">
    <location>
        <begin position="58"/>
        <end position="68"/>
    </location>
</feature>
<evidence type="ECO:0000313" key="2">
    <source>
        <dbReference type="EMBL" id="RKF24366.1"/>
    </source>
</evidence>
<organism evidence="2 3">
    <name type="scientific">Micromonospora globbae</name>
    <dbReference type="NCBI Taxonomy" id="1894969"/>
    <lineage>
        <taxon>Bacteria</taxon>
        <taxon>Bacillati</taxon>
        <taxon>Actinomycetota</taxon>
        <taxon>Actinomycetes</taxon>
        <taxon>Micromonosporales</taxon>
        <taxon>Micromonosporaceae</taxon>
        <taxon>Micromonospora</taxon>
    </lineage>
</organism>
<name>A0A420EUH5_9ACTN</name>
<evidence type="ECO:0000313" key="3">
    <source>
        <dbReference type="Proteomes" id="UP000285744"/>
    </source>
</evidence>
<evidence type="ECO:0000256" key="1">
    <source>
        <dbReference type="SAM" id="MobiDB-lite"/>
    </source>
</evidence>
<proteinExistence type="predicted"/>
<dbReference type="EMBL" id="RAQQ01000024">
    <property type="protein sequence ID" value="RKF24366.1"/>
    <property type="molecule type" value="Genomic_DNA"/>
</dbReference>
<comment type="caution">
    <text evidence="2">The sequence shown here is derived from an EMBL/GenBank/DDBJ whole genome shotgun (WGS) entry which is preliminary data.</text>
</comment>
<dbReference type="Proteomes" id="UP000285744">
    <property type="component" value="Unassembled WGS sequence"/>
</dbReference>
<protein>
    <submittedName>
        <fullName evidence="2">Uncharacterized protein</fullName>
    </submittedName>
</protein>
<feature type="region of interest" description="Disordered" evidence="1">
    <location>
        <begin position="42"/>
        <end position="68"/>
    </location>
</feature>
<dbReference type="RefSeq" id="WP_120331328.1">
    <property type="nucleotide sequence ID" value="NZ_JBFANR010000067.1"/>
</dbReference>
<dbReference type="AlphaFoldDB" id="A0A420EUH5"/>
<reference evidence="2 3" key="1">
    <citation type="journal article" date="2018" name="Int. J. Syst. Evol. Microbiol.">
        <title>Micromonospora globbae sp. nov., an endophytic actinomycete isolated from roots of Globba winitii C. H. Wright.</title>
        <authorList>
            <person name="Kuncharoen N."/>
            <person name="Pittayakhajonwut P."/>
            <person name="Tanasupawat S."/>
        </authorList>
    </citation>
    <scope>NUCLEOTIDE SEQUENCE [LARGE SCALE GENOMIC DNA]</scope>
    <source>
        <strain evidence="2 3">WPS1-2</strain>
    </source>
</reference>
<sequence>MSDDHGGPSTDHGEPSFTDEEYAFLRHVRFGELPPAVRPEERIALTESDPGRVLPVDDPERWDLRHGA</sequence>
<accession>A0A420EUH5</accession>
<dbReference type="OrthoDB" id="3638127at2"/>